<name>D5H9H2_SALRM</name>
<evidence type="ECO:0000313" key="1">
    <source>
        <dbReference type="EMBL" id="CBH24677.1"/>
    </source>
</evidence>
<protein>
    <submittedName>
        <fullName evidence="1">Uncharacterized protein</fullName>
    </submittedName>
</protein>
<proteinExistence type="predicted"/>
<dbReference type="EMBL" id="FP565814">
    <property type="protein sequence ID" value="CBH24677.1"/>
    <property type="molecule type" value="Genomic_DNA"/>
</dbReference>
<dbReference type="AlphaFoldDB" id="D5H9H2"/>
<gene>
    <name evidence="1" type="ordered locus">SRM_01756</name>
</gene>
<dbReference type="HOGENOM" id="CLU_140364_0_0_10"/>
<evidence type="ECO:0000313" key="2">
    <source>
        <dbReference type="Proteomes" id="UP000000933"/>
    </source>
</evidence>
<accession>D5H9H2</accession>
<sequence length="121" mass="13829">MTAPISREESQRPVATYSEADFEDSRFDYGERVRILLRHPKLGGVYGEAEGTCAAREEDIEFEAKDGTMRTKTLVWLKDIEGYEKPHEDLPDTTQEVEEAWFAEEALRKKEGDPLDGVSFN</sequence>
<organism evidence="1 2">
    <name type="scientific">Salinibacter ruber (strain M8)</name>
    <dbReference type="NCBI Taxonomy" id="761659"/>
    <lineage>
        <taxon>Bacteria</taxon>
        <taxon>Pseudomonadati</taxon>
        <taxon>Rhodothermota</taxon>
        <taxon>Rhodothermia</taxon>
        <taxon>Rhodothermales</taxon>
        <taxon>Salinibacteraceae</taxon>
        <taxon>Salinibacter</taxon>
    </lineage>
</organism>
<dbReference type="Proteomes" id="UP000000933">
    <property type="component" value="Chromosome"/>
</dbReference>
<reference evidence="2" key="2">
    <citation type="submission" date="2010-04" db="EMBL/GenBank/DDBJ databases">
        <title>Genome sequence of Salinibacter ruber M8.</title>
        <authorList>
            <consortium name="Genoscope"/>
        </authorList>
    </citation>
    <scope>NUCLEOTIDE SEQUENCE [LARGE SCALE GENOMIC DNA]</scope>
    <source>
        <strain evidence="2">M8</strain>
    </source>
</reference>
<dbReference type="KEGG" id="srm:SRM_01756"/>
<reference evidence="1 2" key="1">
    <citation type="journal article" date="2010" name="ISME J.">
        <title>Fine-scale evolution: genomic, phenotypic and ecological differentiation in two coexisting Salinibacter ruber strains.</title>
        <authorList>
            <person name="Pena A."/>
            <person name="Teeling H."/>
            <person name="Huerta-Cepas J."/>
            <person name="Santos F."/>
            <person name="Yarza P."/>
            <person name="Brito-Echeverria J."/>
            <person name="Lucio M."/>
            <person name="Schmitt-Kopplin P."/>
            <person name="Meseguer I."/>
            <person name="Schenowitz C."/>
            <person name="Dossat C."/>
            <person name="Barbe V."/>
            <person name="Dopazo J."/>
            <person name="Rossello-Mora R."/>
            <person name="Schuler M."/>
            <person name="Glockner F.O."/>
            <person name="Amann R."/>
            <person name="Gabaldon T."/>
            <person name="Anton J."/>
        </authorList>
    </citation>
    <scope>NUCLEOTIDE SEQUENCE [LARGE SCALE GENOMIC DNA]</scope>
    <source>
        <strain evidence="1 2">M8</strain>
    </source>
</reference>